<evidence type="ECO:0000256" key="1">
    <source>
        <dbReference type="SAM" id="MobiDB-lite"/>
    </source>
</evidence>
<name>A0ABC9A682_9POAL</name>
<evidence type="ECO:0000256" key="2">
    <source>
        <dbReference type="SAM" id="Phobius"/>
    </source>
</evidence>
<feature type="compositionally biased region" description="Low complexity" evidence="1">
    <location>
        <begin position="182"/>
        <end position="193"/>
    </location>
</feature>
<sequence>MQITCRFHSRYHLLEWNDRRRLASSRRSEYLSPPIGLHCSHAAVASACVEHSRPGKIMDSGMALAVAFTAALASLFFLLLGAVILRHCSWGRDAVPAPASTRGGFVLFDVCFPEDRQPRRAARPPSSLERSRRRAPRDHGDSEAAAAIDLEPDESEIARWKKIFGANRSLSTIDEGTEKGSTTAATTPAFCTPPASPDRRRAEARALDMASIAAQLKA</sequence>
<feature type="region of interest" description="Disordered" evidence="1">
    <location>
        <begin position="171"/>
        <end position="202"/>
    </location>
</feature>
<keyword evidence="2" id="KW-0812">Transmembrane</keyword>
<reference evidence="4" key="1">
    <citation type="submission" date="2024-06" db="EMBL/GenBank/DDBJ databases">
        <authorList>
            <person name="Ryan C."/>
        </authorList>
    </citation>
    <scope>NUCLEOTIDE SEQUENCE [LARGE SCALE GENOMIC DNA]</scope>
</reference>
<keyword evidence="2" id="KW-1133">Transmembrane helix</keyword>
<dbReference type="EMBL" id="OZ075130">
    <property type="protein sequence ID" value="CAL4972984.1"/>
    <property type="molecule type" value="Genomic_DNA"/>
</dbReference>
<feature type="region of interest" description="Disordered" evidence="1">
    <location>
        <begin position="117"/>
        <end position="148"/>
    </location>
</feature>
<reference evidence="3 4" key="2">
    <citation type="submission" date="2024-10" db="EMBL/GenBank/DDBJ databases">
        <authorList>
            <person name="Ryan C."/>
        </authorList>
    </citation>
    <scope>NUCLEOTIDE SEQUENCE [LARGE SCALE GENOMIC DNA]</scope>
</reference>
<organism evidence="3 4">
    <name type="scientific">Urochloa decumbens</name>
    <dbReference type="NCBI Taxonomy" id="240449"/>
    <lineage>
        <taxon>Eukaryota</taxon>
        <taxon>Viridiplantae</taxon>
        <taxon>Streptophyta</taxon>
        <taxon>Embryophyta</taxon>
        <taxon>Tracheophyta</taxon>
        <taxon>Spermatophyta</taxon>
        <taxon>Magnoliopsida</taxon>
        <taxon>Liliopsida</taxon>
        <taxon>Poales</taxon>
        <taxon>Poaceae</taxon>
        <taxon>PACMAD clade</taxon>
        <taxon>Panicoideae</taxon>
        <taxon>Panicodae</taxon>
        <taxon>Paniceae</taxon>
        <taxon>Melinidinae</taxon>
        <taxon>Urochloa</taxon>
    </lineage>
</organism>
<dbReference type="AlphaFoldDB" id="A0ABC9A682"/>
<gene>
    <name evidence="3" type="ORF">URODEC1_LOCUS51611</name>
</gene>
<protein>
    <submittedName>
        <fullName evidence="3">Uncharacterized protein</fullName>
    </submittedName>
</protein>
<evidence type="ECO:0000313" key="4">
    <source>
        <dbReference type="Proteomes" id="UP001497457"/>
    </source>
</evidence>
<keyword evidence="4" id="KW-1185">Reference proteome</keyword>
<proteinExistence type="predicted"/>
<accession>A0ABC9A682</accession>
<keyword evidence="2" id="KW-0472">Membrane</keyword>
<evidence type="ECO:0000313" key="3">
    <source>
        <dbReference type="EMBL" id="CAL4972984.1"/>
    </source>
</evidence>
<dbReference type="Proteomes" id="UP001497457">
    <property type="component" value="Chromosome 20rd"/>
</dbReference>
<feature type="transmembrane region" description="Helical" evidence="2">
    <location>
        <begin position="62"/>
        <end position="85"/>
    </location>
</feature>